<dbReference type="SUPFAM" id="SSF56112">
    <property type="entry name" value="Protein kinase-like (PK-like)"/>
    <property type="match status" value="1"/>
</dbReference>
<dbReference type="AlphaFoldDB" id="A0A1J9R4L1"/>
<name>A0A1J9R4L1_9EURO</name>
<evidence type="ECO:0008006" key="3">
    <source>
        <dbReference type="Google" id="ProtNLM"/>
    </source>
</evidence>
<reference evidence="1 2" key="1">
    <citation type="submission" date="2015-08" db="EMBL/GenBank/DDBJ databases">
        <title>Emmonsia species relationships and genome sequence.</title>
        <authorList>
            <person name="Cuomo C.A."/>
            <person name="Schwartz I.S."/>
            <person name="Kenyon C."/>
            <person name="De Hoog G.S."/>
            <person name="Govender N.P."/>
            <person name="Botha A."/>
            <person name="Moreno L."/>
            <person name="De Vries M."/>
            <person name="Munoz J.F."/>
            <person name="Stielow J.B."/>
        </authorList>
    </citation>
    <scope>NUCLEOTIDE SEQUENCE [LARGE SCALE GENOMIC DNA]</scope>
    <source>
        <strain evidence="1 2">EI222</strain>
    </source>
</reference>
<dbReference type="Proteomes" id="UP000242791">
    <property type="component" value="Unassembled WGS sequence"/>
</dbReference>
<organism evidence="1 2">
    <name type="scientific">Blastomyces percursus</name>
    <dbReference type="NCBI Taxonomy" id="1658174"/>
    <lineage>
        <taxon>Eukaryota</taxon>
        <taxon>Fungi</taxon>
        <taxon>Dikarya</taxon>
        <taxon>Ascomycota</taxon>
        <taxon>Pezizomycotina</taxon>
        <taxon>Eurotiomycetes</taxon>
        <taxon>Eurotiomycetidae</taxon>
        <taxon>Onygenales</taxon>
        <taxon>Ajellomycetaceae</taxon>
        <taxon>Blastomyces</taxon>
    </lineage>
</organism>
<evidence type="ECO:0000313" key="1">
    <source>
        <dbReference type="EMBL" id="OJD22565.1"/>
    </source>
</evidence>
<dbReference type="EMBL" id="LGTZ01001021">
    <property type="protein sequence ID" value="OJD22565.1"/>
    <property type="molecule type" value="Genomic_DNA"/>
</dbReference>
<dbReference type="STRING" id="1658174.A0A1J9R4L1"/>
<accession>A0A1J9R4L1</accession>
<keyword evidence="2" id="KW-1185">Reference proteome</keyword>
<dbReference type="InterPro" id="IPR051678">
    <property type="entry name" value="AGP_Transferase"/>
</dbReference>
<dbReference type="InterPro" id="IPR011009">
    <property type="entry name" value="Kinase-like_dom_sf"/>
</dbReference>
<proteinExistence type="predicted"/>
<dbReference type="PANTHER" id="PTHR21310:SF15">
    <property type="entry name" value="AMINOGLYCOSIDE PHOSPHOTRANSFERASE DOMAIN-CONTAINING PROTEIN"/>
    <property type="match status" value="1"/>
</dbReference>
<comment type="caution">
    <text evidence="1">The sequence shown here is derived from an EMBL/GenBank/DDBJ whole genome shotgun (WGS) entry which is preliminary data.</text>
</comment>
<gene>
    <name evidence="1" type="ORF">ACJ73_06087</name>
</gene>
<evidence type="ECO:0000313" key="2">
    <source>
        <dbReference type="Proteomes" id="UP000242791"/>
    </source>
</evidence>
<dbReference type="OrthoDB" id="2906425at2759"/>
<sequence>MTAHIRRHSADIPVPQLLGMLSLCRKVYALTSFIEGRSLDELWPDLSSTDKFSTRDQLDAILENLRPLPLPSKYLGGGNPPQCIDYRMWKGKSPESMESEAHMEPYVEFVRPMLRENHCIVVTHGDRHPHDEERGGIRITGLIGWEVGGVYPEYWESVKF</sequence>
<dbReference type="PANTHER" id="PTHR21310">
    <property type="entry name" value="AMINOGLYCOSIDE PHOSPHOTRANSFERASE-RELATED-RELATED"/>
    <property type="match status" value="1"/>
</dbReference>
<dbReference type="VEuPathDB" id="FungiDB:ACJ73_06087"/>
<protein>
    <recommendedName>
        <fullName evidence="3">Aminoglycoside phosphotransferase domain-containing protein</fullName>
    </recommendedName>
</protein>